<gene>
    <name evidence="1" type="ORF">L6452_08906</name>
</gene>
<reference evidence="2" key="1">
    <citation type="journal article" date="2022" name="Mol. Ecol. Resour.">
        <title>The genomes of chicory, endive, great burdock and yacon provide insights into Asteraceae palaeo-polyploidization history and plant inulin production.</title>
        <authorList>
            <person name="Fan W."/>
            <person name="Wang S."/>
            <person name="Wang H."/>
            <person name="Wang A."/>
            <person name="Jiang F."/>
            <person name="Liu H."/>
            <person name="Zhao H."/>
            <person name="Xu D."/>
            <person name="Zhang Y."/>
        </authorList>
    </citation>
    <scope>NUCLEOTIDE SEQUENCE [LARGE SCALE GENOMIC DNA]</scope>
    <source>
        <strain evidence="2">cv. Niubang</strain>
    </source>
</reference>
<keyword evidence="2" id="KW-1185">Reference proteome</keyword>
<proteinExistence type="predicted"/>
<sequence length="69" mass="7906">MKMQKFRLSSDLCIPGSFDLQDNQFGDQLNSWRNKNKGRHTVHHIHAIQEYQLDILVNVLGLRGLSSGV</sequence>
<dbReference type="Proteomes" id="UP001055879">
    <property type="component" value="Linkage Group LG03"/>
</dbReference>
<protein>
    <submittedName>
        <fullName evidence="1">Uncharacterized protein</fullName>
    </submittedName>
</protein>
<evidence type="ECO:0000313" key="1">
    <source>
        <dbReference type="EMBL" id="KAI3746472.1"/>
    </source>
</evidence>
<organism evidence="1 2">
    <name type="scientific">Arctium lappa</name>
    <name type="common">Greater burdock</name>
    <name type="synonym">Lappa major</name>
    <dbReference type="NCBI Taxonomy" id="4217"/>
    <lineage>
        <taxon>Eukaryota</taxon>
        <taxon>Viridiplantae</taxon>
        <taxon>Streptophyta</taxon>
        <taxon>Embryophyta</taxon>
        <taxon>Tracheophyta</taxon>
        <taxon>Spermatophyta</taxon>
        <taxon>Magnoliopsida</taxon>
        <taxon>eudicotyledons</taxon>
        <taxon>Gunneridae</taxon>
        <taxon>Pentapetalae</taxon>
        <taxon>asterids</taxon>
        <taxon>campanulids</taxon>
        <taxon>Asterales</taxon>
        <taxon>Asteraceae</taxon>
        <taxon>Carduoideae</taxon>
        <taxon>Cardueae</taxon>
        <taxon>Arctiinae</taxon>
        <taxon>Arctium</taxon>
    </lineage>
</organism>
<comment type="caution">
    <text evidence="1">The sequence shown here is derived from an EMBL/GenBank/DDBJ whole genome shotgun (WGS) entry which is preliminary data.</text>
</comment>
<reference evidence="1 2" key="2">
    <citation type="journal article" date="2022" name="Mol. Ecol. Resour.">
        <title>The genomes of chicory, endive, great burdock and yacon provide insights into Asteraceae paleo-polyploidization history and plant inulin production.</title>
        <authorList>
            <person name="Fan W."/>
            <person name="Wang S."/>
            <person name="Wang H."/>
            <person name="Wang A."/>
            <person name="Jiang F."/>
            <person name="Liu H."/>
            <person name="Zhao H."/>
            <person name="Xu D."/>
            <person name="Zhang Y."/>
        </authorList>
    </citation>
    <scope>NUCLEOTIDE SEQUENCE [LARGE SCALE GENOMIC DNA]</scope>
    <source>
        <strain evidence="2">cv. Niubang</strain>
    </source>
</reference>
<evidence type="ECO:0000313" key="2">
    <source>
        <dbReference type="Proteomes" id="UP001055879"/>
    </source>
</evidence>
<accession>A0ACB9DJJ8</accession>
<dbReference type="EMBL" id="CM042049">
    <property type="protein sequence ID" value="KAI3746472.1"/>
    <property type="molecule type" value="Genomic_DNA"/>
</dbReference>
<name>A0ACB9DJJ8_ARCLA</name>